<organism evidence="1 2">
    <name type="scientific">Limoniibacter endophyticus</name>
    <dbReference type="NCBI Taxonomy" id="1565040"/>
    <lineage>
        <taxon>Bacteria</taxon>
        <taxon>Pseudomonadati</taxon>
        <taxon>Pseudomonadota</taxon>
        <taxon>Alphaproteobacteria</taxon>
        <taxon>Hyphomicrobiales</taxon>
        <taxon>Bartonellaceae</taxon>
        <taxon>Limoniibacter</taxon>
    </lineage>
</organism>
<reference evidence="1" key="1">
    <citation type="journal article" date="2014" name="Int. J. Syst. Evol. Microbiol.">
        <title>Complete genome sequence of Corynebacterium casei LMG S-19264T (=DSM 44701T), isolated from a smear-ripened cheese.</title>
        <authorList>
            <consortium name="US DOE Joint Genome Institute (JGI-PGF)"/>
            <person name="Walter F."/>
            <person name="Albersmeier A."/>
            <person name="Kalinowski J."/>
            <person name="Ruckert C."/>
        </authorList>
    </citation>
    <scope>NUCLEOTIDE SEQUENCE</scope>
    <source>
        <strain evidence="1">KCTC 42097</strain>
    </source>
</reference>
<gene>
    <name evidence="1" type="ORF">GCM10010136_05290</name>
</gene>
<evidence type="ECO:0000313" key="1">
    <source>
        <dbReference type="EMBL" id="GHC63746.1"/>
    </source>
</evidence>
<accession>A0A8J3DFC0</accession>
<proteinExistence type="predicted"/>
<reference evidence="1" key="2">
    <citation type="submission" date="2020-09" db="EMBL/GenBank/DDBJ databases">
        <authorList>
            <person name="Sun Q."/>
            <person name="Kim S."/>
        </authorList>
    </citation>
    <scope>NUCLEOTIDE SEQUENCE</scope>
    <source>
        <strain evidence="1">KCTC 42097</strain>
    </source>
</reference>
<dbReference type="Proteomes" id="UP000641137">
    <property type="component" value="Unassembled WGS sequence"/>
</dbReference>
<protein>
    <submittedName>
        <fullName evidence="1">Uncharacterized protein</fullName>
    </submittedName>
</protein>
<dbReference type="AlphaFoldDB" id="A0A8J3DFC0"/>
<dbReference type="EMBL" id="BMZO01000002">
    <property type="protein sequence ID" value="GHC63746.1"/>
    <property type="molecule type" value="Genomic_DNA"/>
</dbReference>
<keyword evidence="2" id="KW-1185">Reference proteome</keyword>
<comment type="caution">
    <text evidence="1">The sequence shown here is derived from an EMBL/GenBank/DDBJ whole genome shotgun (WGS) entry which is preliminary data.</text>
</comment>
<dbReference type="RefSeq" id="WP_189487673.1">
    <property type="nucleotide sequence ID" value="NZ_BMZO01000002.1"/>
</dbReference>
<evidence type="ECO:0000313" key="2">
    <source>
        <dbReference type="Proteomes" id="UP000641137"/>
    </source>
</evidence>
<sequence>MSYIRNSGRFFTEAFAVLRAATAASAAVEGHRRPKAADLKTLGIRGDAFDHLR</sequence>
<name>A0A8J3DFC0_9HYPH</name>